<feature type="compositionally biased region" description="Basic and acidic residues" evidence="12">
    <location>
        <begin position="85"/>
        <end position="97"/>
    </location>
</feature>
<dbReference type="PANTHER" id="PTHR43791:SF4">
    <property type="entry name" value="PANTOTHENATE TRANSPORTER FEN2"/>
    <property type="match status" value="1"/>
</dbReference>
<dbReference type="InterPro" id="IPR043519">
    <property type="entry name" value="NT_sf"/>
</dbReference>
<feature type="transmembrane region" description="Helical" evidence="13">
    <location>
        <begin position="933"/>
        <end position="959"/>
    </location>
</feature>
<keyword evidence="16" id="KW-1185">Reference proteome</keyword>
<feature type="transmembrane region" description="Helical" evidence="13">
    <location>
        <begin position="862"/>
        <end position="885"/>
    </location>
</feature>
<evidence type="ECO:0000256" key="1">
    <source>
        <dbReference type="ARBA" id="ARBA00004141"/>
    </source>
</evidence>
<dbReference type="EC" id="2.7.7.19" evidence="3"/>
<evidence type="ECO:0000256" key="6">
    <source>
        <dbReference type="ARBA" id="ARBA00022723"/>
    </source>
</evidence>
<feature type="domain" description="Major facilitator superfamily (MFS) profile" evidence="14">
    <location>
        <begin position="703"/>
        <end position="1123"/>
    </location>
</feature>
<feature type="compositionally biased region" description="Acidic residues" evidence="12">
    <location>
        <begin position="145"/>
        <end position="161"/>
    </location>
</feature>
<evidence type="ECO:0000256" key="10">
    <source>
        <dbReference type="ARBA" id="ARBA00023180"/>
    </source>
</evidence>
<dbReference type="Gene3D" id="3.30.460.10">
    <property type="entry name" value="Beta Polymerase, domain 2"/>
    <property type="match status" value="1"/>
</dbReference>
<evidence type="ECO:0000313" key="16">
    <source>
        <dbReference type="Proteomes" id="UP000265631"/>
    </source>
</evidence>
<comment type="subcellular location">
    <subcellularLocation>
        <location evidence="1">Membrane</location>
        <topology evidence="1">Multi-pass membrane protein</topology>
    </subcellularLocation>
</comment>
<dbReference type="EMBL" id="PXXK01000033">
    <property type="protein sequence ID" value="RFN53957.1"/>
    <property type="molecule type" value="Genomic_DNA"/>
</dbReference>
<evidence type="ECO:0000256" key="3">
    <source>
        <dbReference type="ARBA" id="ARBA00012388"/>
    </source>
</evidence>
<dbReference type="SUPFAM" id="SSF81631">
    <property type="entry name" value="PAP/OAS1 substrate-binding domain"/>
    <property type="match status" value="1"/>
</dbReference>
<feature type="region of interest" description="Disordered" evidence="12">
    <location>
        <begin position="1"/>
        <end position="202"/>
    </location>
</feature>
<dbReference type="InterPro" id="IPR020846">
    <property type="entry name" value="MFS_dom"/>
</dbReference>
<evidence type="ECO:0000259" key="14">
    <source>
        <dbReference type="PROSITE" id="PS50850"/>
    </source>
</evidence>
<proteinExistence type="inferred from homology"/>
<dbReference type="InterPro" id="IPR054708">
    <property type="entry name" value="MTPAP-like_central"/>
</dbReference>
<keyword evidence="7" id="KW-0460">Magnesium</keyword>
<dbReference type="Proteomes" id="UP000265631">
    <property type="component" value="Unassembled WGS sequence"/>
</dbReference>
<protein>
    <recommendedName>
        <fullName evidence="3">polynucleotide adenylyltransferase</fullName>
        <ecNumber evidence="3">2.7.7.19</ecNumber>
    </recommendedName>
</protein>
<evidence type="ECO:0000256" key="13">
    <source>
        <dbReference type="SAM" id="Phobius"/>
    </source>
</evidence>
<organism evidence="15 16">
    <name type="scientific">Fusarium flagelliforme</name>
    <dbReference type="NCBI Taxonomy" id="2675880"/>
    <lineage>
        <taxon>Eukaryota</taxon>
        <taxon>Fungi</taxon>
        <taxon>Dikarya</taxon>
        <taxon>Ascomycota</taxon>
        <taxon>Pezizomycotina</taxon>
        <taxon>Sordariomycetes</taxon>
        <taxon>Hypocreomycetidae</taxon>
        <taxon>Hypocreales</taxon>
        <taxon>Nectriaceae</taxon>
        <taxon>Fusarium</taxon>
        <taxon>Fusarium incarnatum-equiseti species complex</taxon>
    </lineage>
</organism>
<dbReference type="Pfam" id="PF07690">
    <property type="entry name" value="MFS_1"/>
    <property type="match status" value="1"/>
</dbReference>
<keyword evidence="10" id="KW-0325">Glycoprotein</keyword>
<feature type="transmembrane region" description="Helical" evidence="13">
    <location>
        <begin position="769"/>
        <end position="787"/>
    </location>
</feature>
<feature type="compositionally biased region" description="Acidic residues" evidence="12">
    <location>
        <begin position="229"/>
        <end position="249"/>
    </location>
</feature>
<feature type="transmembrane region" description="Helical" evidence="13">
    <location>
        <begin position="829"/>
        <end position="850"/>
    </location>
</feature>
<dbReference type="SUPFAM" id="SSF81301">
    <property type="entry name" value="Nucleotidyltransferase"/>
    <property type="match status" value="1"/>
</dbReference>
<feature type="transmembrane region" description="Helical" evidence="13">
    <location>
        <begin position="1003"/>
        <end position="1022"/>
    </location>
</feature>
<evidence type="ECO:0000256" key="12">
    <source>
        <dbReference type="SAM" id="MobiDB-lite"/>
    </source>
</evidence>
<feature type="transmembrane region" description="Helical" evidence="13">
    <location>
        <begin position="799"/>
        <end position="817"/>
    </location>
</feature>
<dbReference type="Pfam" id="PF03828">
    <property type="entry name" value="PAP_assoc"/>
    <property type="match status" value="1"/>
</dbReference>
<evidence type="ECO:0000256" key="11">
    <source>
        <dbReference type="ARBA" id="ARBA00037968"/>
    </source>
</evidence>
<dbReference type="InterPro" id="IPR011701">
    <property type="entry name" value="MFS"/>
</dbReference>
<dbReference type="GO" id="GO:1990817">
    <property type="term" value="F:poly(A) RNA polymerase activity"/>
    <property type="evidence" value="ECO:0007669"/>
    <property type="project" value="UniProtKB-EC"/>
</dbReference>
<dbReference type="InterPro" id="IPR002058">
    <property type="entry name" value="PAP_assoc"/>
</dbReference>
<keyword evidence="5 13" id="KW-0812">Transmembrane</keyword>
<dbReference type="InterPro" id="IPR036259">
    <property type="entry name" value="MFS_trans_sf"/>
</dbReference>
<feature type="compositionally biased region" description="Basic and acidic residues" evidence="12">
    <location>
        <begin position="14"/>
        <end position="48"/>
    </location>
</feature>
<evidence type="ECO:0000256" key="4">
    <source>
        <dbReference type="ARBA" id="ARBA00022448"/>
    </source>
</evidence>
<dbReference type="Gene3D" id="1.20.1250.20">
    <property type="entry name" value="MFS general substrate transporter like domains"/>
    <property type="match status" value="1"/>
</dbReference>
<keyword evidence="4" id="KW-0813">Transport</keyword>
<feature type="region of interest" description="Disordered" evidence="12">
    <location>
        <begin position="217"/>
        <end position="337"/>
    </location>
</feature>
<keyword evidence="6" id="KW-0479">Metal-binding</keyword>
<keyword evidence="8 13" id="KW-1133">Transmembrane helix</keyword>
<dbReference type="GO" id="GO:0010605">
    <property type="term" value="P:negative regulation of macromolecule metabolic process"/>
    <property type="evidence" value="ECO:0007669"/>
    <property type="project" value="UniProtKB-ARBA"/>
</dbReference>
<comment type="similarity">
    <text evidence="11">Belongs to the major facilitator superfamily. Allantoate permease family.</text>
</comment>
<dbReference type="CDD" id="cd05402">
    <property type="entry name" value="NT_PAP_TUTase"/>
    <property type="match status" value="1"/>
</dbReference>
<accession>A0A395N1Z8</accession>
<feature type="transmembrane region" description="Helical" evidence="13">
    <location>
        <begin position="1068"/>
        <end position="1087"/>
    </location>
</feature>
<feature type="transmembrane region" description="Helical" evidence="13">
    <location>
        <begin position="1034"/>
        <end position="1056"/>
    </location>
</feature>
<keyword evidence="9 13" id="KW-0472">Membrane</keyword>
<gene>
    <name evidence="15" type="ORF">FIE12Z_1704</name>
</gene>
<dbReference type="Gene3D" id="1.10.1410.10">
    <property type="match status" value="1"/>
</dbReference>
<feature type="transmembrane region" description="Helical" evidence="13">
    <location>
        <begin position="1099"/>
        <end position="1119"/>
    </location>
</feature>
<dbReference type="GO" id="GO:0015233">
    <property type="term" value="F:pantothenate transmembrane transporter activity"/>
    <property type="evidence" value="ECO:0007669"/>
    <property type="project" value="TreeGrafter"/>
</dbReference>
<name>A0A395N1Z8_9HYPO</name>
<dbReference type="PROSITE" id="PS50850">
    <property type="entry name" value="MFS"/>
    <property type="match status" value="1"/>
</dbReference>
<dbReference type="GO" id="GO:0005886">
    <property type="term" value="C:plasma membrane"/>
    <property type="evidence" value="ECO:0007669"/>
    <property type="project" value="TreeGrafter"/>
</dbReference>
<evidence type="ECO:0000256" key="2">
    <source>
        <dbReference type="ARBA" id="ARBA00008593"/>
    </source>
</evidence>
<comment type="caution">
    <text evidence="15">The sequence shown here is derived from an EMBL/GenBank/DDBJ whole genome shotgun (WGS) entry which is preliminary data.</text>
</comment>
<sequence>MRNRSNKPRGNSRPRNDNKDRYRDSDSYRPGDRHDLPPRPPPPRDDFRFGGGDSYRPRVPQGDFTFRMDKPSGMPEFPGDYRGPPSDRRGPRRDGGRGRGRGRGGRRWQPPPHPSERALVSGATQNLPEERLGEDGIAKFRDLDEMSDDDELEMDISDSSETEGPSKKRARVAKDDASGDAAPKWSNPDPYTALPCPDETTRKKMDMVQFIRKARVEAEKKNKAPATTEAEDFISFDLTEDEESEEEQEAPPPPPREPPPTIAPPPPPPPNAPSGPRADLDKPRTAVNEAQEARRAANDALGSRKRTADDVIKPPDYGQLKKATTKPSKGSLLPSWAPKVKEDPCPWDMYDHSATTNMGFRLHKEIMDFYEYVRPRDFEQRIRDNLVENLRKAMRRDGRNFASAQVHPFGSFMSGLYLPTADMDLVVCSASFMRGGPPTYLSAKSWLYKFQKFLVSQQVAEQHSIEVIAHARIPLVKFVDKQTGLKVDVSFENLGGVGAIDTFLQWKDQYPAMPILVTVIKHFLLMRGLNEPVNGGIGGFSVICLVVSMLQLMPQVQSRSLIPEHHLGEMLLEFFELYGYDFHHEKNAISLTRPVGYIRKSHVNSLTYKNYDRLSIIDPNNPANDISGGSANTPAILSRFREAFELLRDRMSDIARNPNKGNILEVILQGDYSSFRMQREFIRHVHEQHIDPKRRKMSDYLWGDTSKEERKLIRKLDRQAFANAYVAGLKEALDLSGNQYNVLLSMASAGMLVGQIPSAIIIHKVRPRIWLSSLVVVWAGLTMASAACKTYSQLCAVRFLMGLAEASTYAGSIYIMGSWYKSNEIAKRTAMFTVAGQIGKMFAGAMMAAIHESMEGHAGLAGWQWVFLIDGIITLPVAVFGFFFFPDVPEYTDAPYLNEKERQLALDRLPPKREDGHSIQAWSLVKRVMGNPLLYICCVFAVLGAALQSYVVQGLMLLYLKFRKDIDGFTQSEVNTLPIPTHAVGIVAELSVSFFMDRYNRRLSLGFILCAIQIVCSIVLLIPNMTVAGNLTALYLSASAYGINPLLYGWASNILARTADDAARSVTLASMTASDGLLWTFWGIVLFPADDAPYWRNGYIGMLCVSTVLAGWLFVVRWLDRYTAQKYPAGERTSVSSLATAEVNYSTMNPHEAERKAA</sequence>
<evidence type="ECO:0000256" key="9">
    <source>
        <dbReference type="ARBA" id="ARBA00023136"/>
    </source>
</evidence>
<reference evidence="15 16" key="1">
    <citation type="journal article" date="2018" name="PLoS Pathog.">
        <title>Evolution of structural diversity of trichothecenes, a family of toxins produced by plant pathogenic and entomopathogenic fungi.</title>
        <authorList>
            <person name="Proctor R.H."/>
            <person name="McCormick S.P."/>
            <person name="Kim H.S."/>
            <person name="Cardoza R.E."/>
            <person name="Stanley A.M."/>
            <person name="Lindo L."/>
            <person name="Kelly A."/>
            <person name="Brown D.W."/>
            <person name="Lee T."/>
            <person name="Vaughan M.M."/>
            <person name="Alexander N.J."/>
            <person name="Busman M."/>
            <person name="Gutierrez S."/>
        </authorList>
    </citation>
    <scope>NUCLEOTIDE SEQUENCE [LARGE SCALE GENOMIC DNA]</scope>
    <source>
        <strain evidence="15 16">NRRL 13405</strain>
    </source>
</reference>
<dbReference type="SUPFAM" id="SSF103473">
    <property type="entry name" value="MFS general substrate transporter"/>
    <property type="match status" value="1"/>
</dbReference>
<evidence type="ECO:0000313" key="15">
    <source>
        <dbReference type="EMBL" id="RFN53957.1"/>
    </source>
</evidence>
<feature type="compositionally biased region" description="Basic residues" evidence="12">
    <location>
        <begin position="1"/>
        <end position="12"/>
    </location>
</feature>
<feature type="compositionally biased region" description="Pro residues" evidence="12">
    <location>
        <begin position="250"/>
        <end position="273"/>
    </location>
</feature>
<feature type="compositionally biased region" description="Basic and acidic residues" evidence="12">
    <location>
        <begin position="128"/>
        <end position="144"/>
    </location>
</feature>
<dbReference type="Pfam" id="PF22600">
    <property type="entry name" value="MTPAP-like_central"/>
    <property type="match status" value="1"/>
</dbReference>
<dbReference type="PANTHER" id="PTHR43791">
    <property type="entry name" value="PERMEASE-RELATED"/>
    <property type="match status" value="1"/>
</dbReference>
<comment type="similarity">
    <text evidence="2">Belongs to the DNA polymerase type-B-like family.</text>
</comment>
<evidence type="ECO:0000256" key="5">
    <source>
        <dbReference type="ARBA" id="ARBA00022692"/>
    </source>
</evidence>
<evidence type="ECO:0000256" key="7">
    <source>
        <dbReference type="ARBA" id="ARBA00022842"/>
    </source>
</evidence>
<evidence type="ECO:0000256" key="8">
    <source>
        <dbReference type="ARBA" id="ARBA00022989"/>
    </source>
</evidence>
<feature type="transmembrane region" description="Helical" evidence="13">
    <location>
        <begin position="742"/>
        <end position="762"/>
    </location>
</feature>
<dbReference type="FunFam" id="1.20.1250.20:FF:000065">
    <property type="entry name" value="Putative MFS pantothenate transporter"/>
    <property type="match status" value="1"/>
</dbReference>
<dbReference type="GO" id="GO:0046872">
    <property type="term" value="F:metal ion binding"/>
    <property type="evidence" value="ECO:0007669"/>
    <property type="project" value="UniProtKB-KW"/>
</dbReference>
<feature type="transmembrane region" description="Helical" evidence="13">
    <location>
        <begin position="979"/>
        <end position="996"/>
    </location>
</feature>
<dbReference type="AlphaFoldDB" id="A0A395N1Z8"/>
<dbReference type="GO" id="GO:0098717">
    <property type="term" value="P:pantothenate import across plasma membrane"/>
    <property type="evidence" value="ECO:0007669"/>
    <property type="project" value="TreeGrafter"/>
</dbReference>